<dbReference type="Bgee" id="ENSMODG00000008962">
    <property type="expression patterns" value="Expressed in skeletal muscle tissue and 21 other cell types or tissues"/>
</dbReference>
<dbReference type="Gene3D" id="3.10.20.80">
    <property type="entry name" value="Translation initiation factor 3 (IF-3), N-terminal domain"/>
    <property type="match status" value="1"/>
</dbReference>
<evidence type="ECO:0000256" key="6">
    <source>
        <dbReference type="ARBA" id="ARBA00023128"/>
    </source>
</evidence>
<organism evidence="12 13">
    <name type="scientific">Monodelphis domestica</name>
    <name type="common">Gray short-tailed opossum</name>
    <dbReference type="NCBI Taxonomy" id="13616"/>
    <lineage>
        <taxon>Eukaryota</taxon>
        <taxon>Metazoa</taxon>
        <taxon>Chordata</taxon>
        <taxon>Craniata</taxon>
        <taxon>Vertebrata</taxon>
        <taxon>Euteleostomi</taxon>
        <taxon>Mammalia</taxon>
        <taxon>Metatheria</taxon>
        <taxon>Didelphimorphia</taxon>
        <taxon>Didelphidae</taxon>
        <taxon>Monodelphis</taxon>
    </lineage>
</organism>
<evidence type="ECO:0000256" key="7">
    <source>
        <dbReference type="ARBA" id="ARBA00059316"/>
    </source>
</evidence>
<comment type="similarity">
    <text evidence="2">Belongs to the IF-3 family.</text>
</comment>
<dbReference type="GO" id="GO:0003743">
    <property type="term" value="F:translation initiation factor activity"/>
    <property type="evidence" value="ECO:0000318"/>
    <property type="project" value="GO_Central"/>
</dbReference>
<comment type="subcellular location">
    <subcellularLocation>
        <location evidence="1">Mitochondrion</location>
    </subcellularLocation>
</comment>
<dbReference type="SUPFAM" id="SSF55200">
    <property type="entry name" value="Translation initiation factor IF3, C-terminal domain"/>
    <property type="match status" value="1"/>
</dbReference>
<dbReference type="InParanoid" id="F7G2D6"/>
<keyword evidence="13" id="KW-1185">Reference proteome</keyword>
<dbReference type="FunFam" id="3.30.110.10:FF:000004">
    <property type="entry name" value="Translation initiation factor IF-3, mitochondrial"/>
    <property type="match status" value="1"/>
</dbReference>
<dbReference type="GeneID" id="100025012"/>
<dbReference type="eggNOG" id="ENOG502SBZS">
    <property type="taxonomic scope" value="Eukaryota"/>
</dbReference>
<dbReference type="Pfam" id="PF00707">
    <property type="entry name" value="IF3_C"/>
    <property type="match status" value="1"/>
</dbReference>
<dbReference type="GO" id="GO:0070124">
    <property type="term" value="P:mitochondrial translational initiation"/>
    <property type="evidence" value="ECO:0000318"/>
    <property type="project" value="GO_Central"/>
</dbReference>
<dbReference type="OrthoDB" id="21573at2759"/>
<keyword evidence="3" id="KW-0396">Initiation factor</keyword>
<accession>F7G2D6</accession>
<evidence type="ECO:0000256" key="2">
    <source>
        <dbReference type="ARBA" id="ARBA00005439"/>
    </source>
</evidence>
<name>F7G2D6_MONDO</name>
<dbReference type="HOGENOM" id="CLU_086230_0_1_1"/>
<keyword evidence="4" id="KW-0648">Protein biosynthesis</keyword>
<evidence type="ECO:0000256" key="4">
    <source>
        <dbReference type="ARBA" id="ARBA00022917"/>
    </source>
</evidence>
<dbReference type="STRING" id="13616.ENSMODP00000011173"/>
<reference evidence="12" key="2">
    <citation type="submission" date="2025-08" db="UniProtKB">
        <authorList>
            <consortium name="Ensembl"/>
        </authorList>
    </citation>
    <scope>IDENTIFICATION</scope>
</reference>
<dbReference type="PANTHER" id="PTHR10938:SF0">
    <property type="entry name" value="TRANSLATION INITIATION FACTOR IF-3, MITOCHONDRIAL"/>
    <property type="match status" value="1"/>
</dbReference>
<dbReference type="SUPFAM" id="SSF54364">
    <property type="entry name" value="Translation initiation factor IF3, N-terminal domain"/>
    <property type="match status" value="1"/>
</dbReference>
<evidence type="ECO:0000313" key="13">
    <source>
        <dbReference type="Proteomes" id="UP000002280"/>
    </source>
</evidence>
<evidence type="ECO:0000259" key="11">
    <source>
        <dbReference type="Pfam" id="PF05198"/>
    </source>
</evidence>
<dbReference type="Pfam" id="PF05198">
    <property type="entry name" value="IF3_N"/>
    <property type="match status" value="1"/>
</dbReference>
<gene>
    <name evidence="12" type="primary">MTIF3</name>
</gene>
<proteinExistence type="inferred from homology"/>
<evidence type="ECO:0000256" key="5">
    <source>
        <dbReference type="ARBA" id="ARBA00022946"/>
    </source>
</evidence>
<feature type="domain" description="Translation initiation factor 3 N-terminal" evidence="11">
    <location>
        <begin position="78"/>
        <end position="145"/>
    </location>
</feature>
<dbReference type="RefSeq" id="XP_056650686.1">
    <property type="nucleotide sequence ID" value="XM_056794708.1"/>
</dbReference>
<dbReference type="GO" id="GO:0008135">
    <property type="term" value="F:translation factor activity, RNA binding"/>
    <property type="evidence" value="ECO:0007669"/>
    <property type="project" value="Ensembl"/>
</dbReference>
<dbReference type="GO" id="GO:0005739">
    <property type="term" value="C:mitochondrion"/>
    <property type="evidence" value="ECO:0000318"/>
    <property type="project" value="GO_Central"/>
</dbReference>
<sequence length="279" mass="31880">MIALMRKFIHQAVKTGMKCGDRYFSIQIVQKAALAQFGAITVSKKLPLPAYAKAFSTVENTEDEMDKKKLSKPTFGNVGRKIHHRILQVLDSNGNSLGTMHRANVIRLMEEQNLRLVLRKANADPPVYQLMTGSQIHEEQLQIREKEKAQSKTGPPQLKELIFSSNIAQHDLNTKIKQIKQWIEKKYQVQITVKKDKTADPEDNMEELFNKILKTMPELATFTSKPKTTRGGKAATCVFRHLSKKEMAEYKNIKEETEKNRDSLNKEKSAITESNILQQ</sequence>
<feature type="compositionally biased region" description="Basic and acidic residues" evidence="9">
    <location>
        <begin position="251"/>
        <end position="270"/>
    </location>
</feature>
<dbReference type="PANTHER" id="PTHR10938">
    <property type="entry name" value="TRANSLATION INITIATION FACTOR IF-3"/>
    <property type="match status" value="1"/>
</dbReference>
<reference evidence="12 13" key="1">
    <citation type="journal article" date="2007" name="Nature">
        <title>Genome of the marsupial Monodelphis domestica reveals innovation in non-coding sequences.</title>
        <authorList>
            <person name="Mikkelsen T.S."/>
            <person name="Wakefield M.J."/>
            <person name="Aken B."/>
            <person name="Amemiya C.T."/>
            <person name="Chang J.L."/>
            <person name="Duke S."/>
            <person name="Garber M."/>
            <person name="Gentles A.J."/>
            <person name="Goodstadt L."/>
            <person name="Heger A."/>
            <person name="Jurka J."/>
            <person name="Kamal M."/>
            <person name="Mauceli E."/>
            <person name="Searle S.M."/>
            <person name="Sharpe T."/>
            <person name="Baker M.L."/>
            <person name="Batzer M.A."/>
            <person name="Benos P.V."/>
            <person name="Belov K."/>
            <person name="Clamp M."/>
            <person name="Cook A."/>
            <person name="Cuff J."/>
            <person name="Das R."/>
            <person name="Davidow L."/>
            <person name="Deakin J.E."/>
            <person name="Fazzari M.J."/>
            <person name="Glass J.L."/>
            <person name="Grabherr M."/>
            <person name="Greally J.M."/>
            <person name="Gu W."/>
            <person name="Hore T.A."/>
            <person name="Huttley G.A."/>
            <person name="Kleber M."/>
            <person name="Jirtle R.L."/>
            <person name="Koina E."/>
            <person name="Lee J.T."/>
            <person name="Mahony S."/>
            <person name="Marra M.A."/>
            <person name="Miller R.D."/>
            <person name="Nicholls R.D."/>
            <person name="Oda M."/>
            <person name="Papenfuss A.T."/>
            <person name="Parra Z.E."/>
            <person name="Pollock D.D."/>
            <person name="Ray D.A."/>
            <person name="Schein J.E."/>
            <person name="Speed T.P."/>
            <person name="Thompson K."/>
            <person name="VandeBerg J.L."/>
            <person name="Wade C.M."/>
            <person name="Walker J.A."/>
            <person name="Waters P.D."/>
            <person name="Webber C."/>
            <person name="Weidman J.R."/>
            <person name="Xie X."/>
            <person name="Zody M.C."/>
            <person name="Baldwin J."/>
            <person name="Abdouelleil A."/>
            <person name="Abdulkadir J."/>
            <person name="Abebe A."/>
            <person name="Abera B."/>
            <person name="Abreu J."/>
            <person name="Acer S.C."/>
            <person name="Aftuck L."/>
            <person name="Alexander A."/>
            <person name="An P."/>
            <person name="Anderson E."/>
            <person name="Anderson S."/>
            <person name="Arachi H."/>
            <person name="Azer M."/>
            <person name="Bachantsang P."/>
            <person name="Barry A."/>
            <person name="Bayul T."/>
            <person name="Berlin A."/>
            <person name="Bessette D."/>
            <person name="Bloom T."/>
            <person name="Bloom T."/>
            <person name="Boguslavskiy L."/>
            <person name="Bonnet C."/>
            <person name="Boukhgalter B."/>
            <person name="Bourzgui I."/>
            <person name="Brown A."/>
            <person name="Cahill P."/>
            <person name="Channer S."/>
            <person name="Cheshatsang Y."/>
            <person name="Chuda L."/>
            <person name="Citroen M."/>
            <person name="Collymore A."/>
            <person name="Cooke P."/>
            <person name="Costello M."/>
            <person name="D'Aco K."/>
            <person name="Daza R."/>
            <person name="De Haan G."/>
            <person name="DeGray S."/>
            <person name="DeMaso C."/>
            <person name="Dhargay N."/>
            <person name="Dooley K."/>
            <person name="Dooley E."/>
            <person name="Doricent M."/>
            <person name="Dorje P."/>
            <person name="Dorjee K."/>
            <person name="Dupes A."/>
            <person name="Elong R."/>
            <person name="Falk J."/>
            <person name="Farina A."/>
            <person name="Faro S."/>
            <person name="Ferguson D."/>
            <person name="Fisher S."/>
            <person name="Foley C.D."/>
            <person name="Franke A."/>
            <person name="Friedrich D."/>
            <person name="Gadbois L."/>
            <person name="Gearin G."/>
            <person name="Gearin C.R."/>
            <person name="Giannoukos G."/>
            <person name="Goode T."/>
            <person name="Graham J."/>
            <person name="Grandbois E."/>
            <person name="Grewal S."/>
            <person name="Gyaltsen K."/>
            <person name="Hafez N."/>
            <person name="Hagos B."/>
            <person name="Hall J."/>
            <person name="Henson C."/>
            <person name="Hollinger A."/>
            <person name="Honan T."/>
            <person name="Huard M.D."/>
            <person name="Hughes L."/>
            <person name="Hurhula B."/>
            <person name="Husby M.E."/>
            <person name="Kamat A."/>
            <person name="Kanga B."/>
            <person name="Kashin S."/>
            <person name="Khazanovich D."/>
            <person name="Kisner P."/>
            <person name="Lance K."/>
            <person name="Lara M."/>
            <person name="Lee W."/>
            <person name="Lennon N."/>
            <person name="Letendre F."/>
            <person name="LeVine R."/>
            <person name="Lipovsky A."/>
            <person name="Liu X."/>
            <person name="Liu J."/>
            <person name="Liu S."/>
            <person name="Lokyitsang T."/>
            <person name="Lokyitsang Y."/>
            <person name="Lubonja R."/>
            <person name="Lui A."/>
            <person name="MacDonald P."/>
            <person name="Magnisalis V."/>
            <person name="Maru K."/>
            <person name="Matthews C."/>
            <person name="McCusker W."/>
            <person name="McDonough S."/>
            <person name="Mehta T."/>
            <person name="Meldrim J."/>
            <person name="Meneus L."/>
            <person name="Mihai O."/>
            <person name="Mihalev A."/>
            <person name="Mihova T."/>
            <person name="Mittelman R."/>
            <person name="Mlenga V."/>
            <person name="Montmayeur A."/>
            <person name="Mulrain L."/>
            <person name="Navidi A."/>
            <person name="Naylor J."/>
            <person name="Negash T."/>
            <person name="Nguyen T."/>
            <person name="Nguyen N."/>
            <person name="Nicol R."/>
            <person name="Norbu C."/>
            <person name="Norbu N."/>
            <person name="Novod N."/>
            <person name="O'Neill B."/>
            <person name="Osman S."/>
            <person name="Markiewicz E."/>
            <person name="Oyono O.L."/>
            <person name="Patti C."/>
            <person name="Phunkhang P."/>
            <person name="Pierre F."/>
            <person name="Priest M."/>
            <person name="Raghuraman S."/>
            <person name="Rege F."/>
            <person name="Reyes R."/>
            <person name="Rise C."/>
            <person name="Rogov P."/>
            <person name="Ross K."/>
            <person name="Ryan E."/>
            <person name="Settipalli S."/>
            <person name="Shea T."/>
            <person name="Sherpa N."/>
            <person name="Shi L."/>
            <person name="Shih D."/>
            <person name="Sparrow T."/>
            <person name="Spaulding J."/>
            <person name="Stalker J."/>
            <person name="Stange-Thomann N."/>
            <person name="Stavropoulos S."/>
            <person name="Stone C."/>
            <person name="Strader C."/>
            <person name="Tesfaye S."/>
            <person name="Thomson T."/>
            <person name="Thoulutsang Y."/>
            <person name="Thoulutsang D."/>
            <person name="Topham K."/>
            <person name="Topping I."/>
            <person name="Tsamla T."/>
            <person name="Vassiliev H."/>
            <person name="Vo A."/>
            <person name="Wangchuk T."/>
            <person name="Wangdi T."/>
            <person name="Weiand M."/>
            <person name="Wilkinson J."/>
            <person name="Wilson A."/>
            <person name="Yadav S."/>
            <person name="Young G."/>
            <person name="Yu Q."/>
            <person name="Zembek L."/>
            <person name="Zhong D."/>
            <person name="Zimmer A."/>
            <person name="Zwirko Z."/>
            <person name="Jaffe D.B."/>
            <person name="Alvarez P."/>
            <person name="Brockman W."/>
            <person name="Butler J."/>
            <person name="Chin C."/>
            <person name="Gnerre S."/>
            <person name="MacCallum I."/>
            <person name="Graves J.A."/>
            <person name="Ponting C.P."/>
            <person name="Breen M."/>
            <person name="Samollow P.B."/>
            <person name="Lander E.S."/>
            <person name="Lindblad-Toh K."/>
        </authorList>
    </citation>
    <scope>NUCLEOTIDE SEQUENCE [LARGE SCALE GENOMIC DNA]</scope>
</reference>
<dbReference type="AlphaFoldDB" id="F7G2D6"/>
<dbReference type="InterPro" id="IPR036788">
    <property type="entry name" value="T_IF-3_C_sf"/>
</dbReference>
<comment type="function">
    <text evidence="7">IF-3 binds to the 28S ribosomal subunit and shifts the equilibrium between 55S ribosomes and their 39S and 28S subunits in favor of the free subunits, thus enhancing the availability of 28S subunits on which protein synthesis initiation begins.</text>
</comment>
<dbReference type="RefSeq" id="XP_056650684.1">
    <property type="nucleotide sequence ID" value="XM_056794706.1"/>
</dbReference>
<protein>
    <recommendedName>
        <fullName evidence="8">Translation initiation factor IF-3, mitochondrial</fullName>
    </recommendedName>
</protein>
<dbReference type="FunCoup" id="F7G2D6">
    <property type="interactions" value="485"/>
</dbReference>
<keyword evidence="6" id="KW-0496">Mitochondrion</keyword>
<reference evidence="12" key="3">
    <citation type="submission" date="2025-09" db="UniProtKB">
        <authorList>
            <consortium name="Ensembl"/>
        </authorList>
    </citation>
    <scope>IDENTIFICATION</scope>
</reference>
<dbReference type="GeneTree" id="ENSGT00390000014424"/>
<keyword evidence="5" id="KW-0809">Transit peptide</keyword>
<dbReference type="KEGG" id="mdo:100025012"/>
<dbReference type="CTD" id="219402"/>
<dbReference type="Ensembl" id="ENSMODT00000011390.3">
    <property type="protein sequence ID" value="ENSMODP00000011173.1"/>
    <property type="gene ID" value="ENSMODG00000008962.3"/>
</dbReference>
<dbReference type="Gene3D" id="3.30.110.10">
    <property type="entry name" value="Translation initiation factor 3 (IF-3), C-terminal domain"/>
    <property type="match status" value="1"/>
</dbReference>
<evidence type="ECO:0000313" key="12">
    <source>
        <dbReference type="Ensembl" id="ENSMODP00000011173.1"/>
    </source>
</evidence>
<dbReference type="Proteomes" id="UP000002280">
    <property type="component" value="Chromosome 4"/>
</dbReference>
<dbReference type="InterPro" id="IPR019814">
    <property type="entry name" value="Translation_initiation_fac_3_N"/>
</dbReference>
<feature type="region of interest" description="Disordered" evidence="9">
    <location>
        <begin position="251"/>
        <end position="279"/>
    </location>
</feature>
<evidence type="ECO:0000256" key="8">
    <source>
        <dbReference type="ARBA" id="ARBA00073270"/>
    </source>
</evidence>
<feature type="domain" description="Translation initiation factor 3 C-terminal" evidence="10">
    <location>
        <begin position="157"/>
        <end position="229"/>
    </location>
</feature>
<evidence type="ECO:0000256" key="9">
    <source>
        <dbReference type="SAM" id="MobiDB-lite"/>
    </source>
</evidence>
<evidence type="ECO:0000259" key="10">
    <source>
        <dbReference type="Pfam" id="PF00707"/>
    </source>
</evidence>
<evidence type="ECO:0000256" key="3">
    <source>
        <dbReference type="ARBA" id="ARBA00022540"/>
    </source>
</evidence>
<dbReference type="InterPro" id="IPR036787">
    <property type="entry name" value="T_IF-3_N_sf"/>
</dbReference>
<dbReference type="GO" id="GO:0043022">
    <property type="term" value="F:ribosome binding"/>
    <property type="evidence" value="ECO:0000318"/>
    <property type="project" value="GO_Central"/>
</dbReference>
<dbReference type="InterPro" id="IPR019815">
    <property type="entry name" value="Translation_initiation_fac_3_C"/>
</dbReference>
<evidence type="ECO:0000256" key="1">
    <source>
        <dbReference type="ARBA" id="ARBA00004173"/>
    </source>
</evidence>
<dbReference type="NCBIfam" id="TIGR00168">
    <property type="entry name" value="infC"/>
    <property type="match status" value="1"/>
</dbReference>
<dbReference type="GO" id="GO:0043024">
    <property type="term" value="F:ribosomal small subunit binding"/>
    <property type="evidence" value="ECO:0007669"/>
    <property type="project" value="Ensembl"/>
</dbReference>
<dbReference type="OMA" id="SAGCVRW"/>
<dbReference type="FunFam" id="3.10.20.80:FF:000002">
    <property type="entry name" value="Mitochondrial translational initiation factor 3"/>
    <property type="match status" value="1"/>
</dbReference>
<dbReference type="GO" id="GO:0032790">
    <property type="term" value="P:ribosome disassembly"/>
    <property type="evidence" value="ECO:0000318"/>
    <property type="project" value="GO_Central"/>
</dbReference>
<dbReference type="InterPro" id="IPR001288">
    <property type="entry name" value="Translation_initiation_fac_3"/>
</dbReference>